<protein>
    <submittedName>
        <fullName evidence="1">Uncharacterized protein</fullName>
    </submittedName>
</protein>
<dbReference type="OrthoDB" id="5983328at2759"/>
<accession>A0A8S3V723</accession>
<evidence type="ECO:0000313" key="1">
    <source>
        <dbReference type="EMBL" id="CAG2252268.1"/>
    </source>
</evidence>
<dbReference type="PANTHER" id="PTHR46601">
    <property type="entry name" value="ULP_PROTEASE DOMAIN-CONTAINING PROTEIN"/>
    <property type="match status" value="1"/>
</dbReference>
<dbReference type="PANTHER" id="PTHR46601:SF1">
    <property type="entry name" value="ADF-H DOMAIN-CONTAINING PROTEIN"/>
    <property type="match status" value="1"/>
</dbReference>
<sequence>MDSVASTGKASRWSKEEVSTLVTFINTGSIDIIKGKFSPALTSSDKTKFRPKDRNTCCCRMHVEVKIVFKKCMELRKTILKLHAEYDKEKFAVFENIYEISNKTLCNTVTHDCLTRNCQNCGVSKLMFLNEELEKSSNAKDVNWEKYEYLKSNVKGGKTISKIQLVKQVTKPGSLFEYFIKLLESFPAHQMRANWQDSQYKNINQNLPLGHAVCLHDYSENYRCSDRTELQSAYFKKQRDNAKNFKPIAKNRQIHQILTENGVGELTTRDLSCYECEKCIIGDVKDCENVSYIGQFRKTTMICSNPINDDGTEDNSSDSDTCRLSADLISKKSVIAVLADDPDYEYYLMKVTVEPFKIEKETTDSWGCTFQSGATVIKGLYYDRVRTKPFLYKLVPRKIAICHTVAVLHLCSEVDAGNMISIPEELHLDIIESISTEQ</sequence>
<proteinExistence type="predicted"/>
<dbReference type="Proteomes" id="UP000683360">
    <property type="component" value="Unassembled WGS sequence"/>
</dbReference>
<evidence type="ECO:0000313" key="2">
    <source>
        <dbReference type="Proteomes" id="UP000683360"/>
    </source>
</evidence>
<organism evidence="1 2">
    <name type="scientific">Mytilus edulis</name>
    <name type="common">Blue mussel</name>
    <dbReference type="NCBI Taxonomy" id="6550"/>
    <lineage>
        <taxon>Eukaryota</taxon>
        <taxon>Metazoa</taxon>
        <taxon>Spiralia</taxon>
        <taxon>Lophotrochozoa</taxon>
        <taxon>Mollusca</taxon>
        <taxon>Bivalvia</taxon>
        <taxon>Autobranchia</taxon>
        <taxon>Pteriomorphia</taxon>
        <taxon>Mytilida</taxon>
        <taxon>Mytiloidea</taxon>
        <taxon>Mytilidae</taxon>
        <taxon>Mytilinae</taxon>
        <taxon>Mytilus</taxon>
    </lineage>
</organism>
<dbReference type="EMBL" id="CAJPWZ010003113">
    <property type="protein sequence ID" value="CAG2252268.1"/>
    <property type="molecule type" value="Genomic_DNA"/>
</dbReference>
<name>A0A8S3V723_MYTED</name>
<reference evidence="1" key="1">
    <citation type="submission" date="2021-03" db="EMBL/GenBank/DDBJ databases">
        <authorList>
            <person name="Bekaert M."/>
        </authorList>
    </citation>
    <scope>NUCLEOTIDE SEQUENCE</scope>
</reference>
<comment type="caution">
    <text evidence="1">The sequence shown here is derived from an EMBL/GenBank/DDBJ whole genome shotgun (WGS) entry which is preliminary data.</text>
</comment>
<gene>
    <name evidence="1" type="ORF">MEDL_63826</name>
</gene>
<keyword evidence="2" id="KW-1185">Reference proteome</keyword>
<dbReference type="AlphaFoldDB" id="A0A8S3V723"/>